<dbReference type="EMBL" id="FONR01000015">
    <property type="protein sequence ID" value="SFG04250.1"/>
    <property type="molecule type" value="Genomic_DNA"/>
</dbReference>
<evidence type="ECO:0000313" key="2">
    <source>
        <dbReference type="Proteomes" id="UP000181942"/>
    </source>
</evidence>
<proteinExistence type="predicted"/>
<name>A0A1I2NMJ4_9ACTN</name>
<dbReference type="Pfam" id="PF10604">
    <property type="entry name" value="Polyketide_cyc2"/>
    <property type="match status" value="1"/>
</dbReference>
<sequence length="127" mass="13701">MGSVTGSISIAAPFADVFAVVSDPERLPDWCTDFARASRKDGDHWTVDTPFGPVEVRSSADRGTGVVDFRVVSEHGDHRAFTRLIAVSDDESEFVFTRLFGAGEGEAEAPQLLAVIEGRLKALSSLF</sequence>
<dbReference type="Proteomes" id="UP000181942">
    <property type="component" value="Unassembled WGS sequence"/>
</dbReference>
<dbReference type="Gene3D" id="3.30.530.20">
    <property type="match status" value="1"/>
</dbReference>
<dbReference type="InterPro" id="IPR023393">
    <property type="entry name" value="START-like_dom_sf"/>
</dbReference>
<organism evidence="1 2">
    <name type="scientific">Streptomyces mirabilis</name>
    <dbReference type="NCBI Taxonomy" id="68239"/>
    <lineage>
        <taxon>Bacteria</taxon>
        <taxon>Bacillati</taxon>
        <taxon>Actinomycetota</taxon>
        <taxon>Actinomycetes</taxon>
        <taxon>Kitasatosporales</taxon>
        <taxon>Streptomycetaceae</taxon>
        <taxon>Streptomyces</taxon>
    </lineage>
</organism>
<reference evidence="1 2" key="1">
    <citation type="submission" date="2016-10" db="EMBL/GenBank/DDBJ databases">
        <authorList>
            <person name="de Groot N.N."/>
        </authorList>
    </citation>
    <scope>NUCLEOTIDE SEQUENCE [LARGE SCALE GENOMIC DNA]</scope>
    <source>
        <strain evidence="1 2">OK461</strain>
    </source>
</reference>
<dbReference type="AlphaFoldDB" id="A0A1I2NMJ4"/>
<protein>
    <submittedName>
        <fullName evidence="1">Polyketide cyclase / dehydrase and lipid transport</fullName>
    </submittedName>
</protein>
<dbReference type="OrthoDB" id="880456at2"/>
<evidence type="ECO:0000313" key="1">
    <source>
        <dbReference type="EMBL" id="SFG04250.1"/>
    </source>
</evidence>
<gene>
    <name evidence="1" type="ORF">SAMN02787118_11526</name>
</gene>
<dbReference type="SUPFAM" id="SSF55961">
    <property type="entry name" value="Bet v1-like"/>
    <property type="match status" value="1"/>
</dbReference>
<dbReference type="RefSeq" id="WP_075030969.1">
    <property type="nucleotide sequence ID" value="NZ_FONR01000015.1"/>
</dbReference>
<accession>A0A1I2NMJ4</accession>
<dbReference type="InterPro" id="IPR019587">
    <property type="entry name" value="Polyketide_cyclase/dehydratase"/>
</dbReference>